<dbReference type="EMBL" id="CP060632">
    <property type="protein sequence ID" value="QNL98937.1"/>
    <property type="molecule type" value="Genomic_DNA"/>
</dbReference>
<dbReference type="KEGG" id="wcp:H9Q76_09300"/>
<accession>A0A7G9FK56</accession>
<protein>
    <submittedName>
        <fullName evidence="1">Uncharacterized protein</fullName>
    </submittedName>
</protein>
<dbReference type="Proteomes" id="UP000515819">
    <property type="component" value="Chromosome"/>
</dbReference>
<dbReference type="AlphaFoldDB" id="A0A7G9FK56"/>
<proteinExistence type="predicted"/>
<name>A0A7G9FK56_9FIRM</name>
<organism evidence="1 2">
    <name type="scientific">Wujia chipingensis</name>
    <dbReference type="NCBI Taxonomy" id="2763670"/>
    <lineage>
        <taxon>Bacteria</taxon>
        <taxon>Bacillati</taxon>
        <taxon>Bacillota</taxon>
        <taxon>Clostridia</taxon>
        <taxon>Lachnospirales</taxon>
        <taxon>Lachnospiraceae</taxon>
        <taxon>Wujia</taxon>
    </lineage>
</organism>
<gene>
    <name evidence="1" type="ORF">H9Q76_09300</name>
</gene>
<evidence type="ECO:0000313" key="2">
    <source>
        <dbReference type="Proteomes" id="UP000515819"/>
    </source>
</evidence>
<reference evidence="1 2" key="1">
    <citation type="submission" date="2020-08" db="EMBL/GenBank/DDBJ databases">
        <authorList>
            <person name="Liu C."/>
            <person name="Sun Q."/>
        </authorList>
    </citation>
    <scope>NUCLEOTIDE SEQUENCE [LARGE SCALE GENOMIC DNA]</scope>
    <source>
        <strain evidence="1 2">NSJ-4</strain>
    </source>
</reference>
<keyword evidence="2" id="KW-1185">Reference proteome</keyword>
<sequence>MKIRIELKTLGVIRFESIGGYISKGFSSDKIFIYIGDKLDVIEEYNKGNVMLTLVGKVLKSITDSVEIDDYYEMVRKYMADKGVKFVAEHEFVANVNGNELTIRKKS</sequence>
<evidence type="ECO:0000313" key="1">
    <source>
        <dbReference type="EMBL" id="QNL98937.1"/>
    </source>
</evidence>
<dbReference type="RefSeq" id="WP_249320994.1">
    <property type="nucleotide sequence ID" value="NZ_CP060632.1"/>
</dbReference>